<accession>A0A1H4D4L9</accession>
<dbReference type="EMBL" id="FNRP01000010">
    <property type="protein sequence ID" value="SEA67528.1"/>
    <property type="molecule type" value="Genomic_DNA"/>
</dbReference>
<organism evidence="1 2">
    <name type="scientific">Bacteroides xylanisolvens</name>
    <dbReference type="NCBI Taxonomy" id="371601"/>
    <lineage>
        <taxon>Bacteria</taxon>
        <taxon>Pseudomonadati</taxon>
        <taxon>Bacteroidota</taxon>
        <taxon>Bacteroidia</taxon>
        <taxon>Bacteroidales</taxon>
        <taxon>Bacteroidaceae</taxon>
        <taxon>Bacteroides</taxon>
    </lineage>
</organism>
<protein>
    <recommendedName>
        <fullName evidence="3">DUF4365 domain-containing protein</fullName>
    </recommendedName>
</protein>
<dbReference type="RefSeq" id="WP_143031557.1">
    <property type="nucleotide sequence ID" value="NZ_FNRP01000010.1"/>
</dbReference>
<proteinExistence type="predicted"/>
<evidence type="ECO:0000313" key="2">
    <source>
        <dbReference type="Proteomes" id="UP000183040"/>
    </source>
</evidence>
<name>A0A1H4D4L9_9BACE</name>
<sequence length="600" mass="69313">MLSKKDIEELATGAVRRYFNTCELISPQIQENDKSPDWDGFLNIYKHKKDIRANYVGSLRIQIKGKQVNDFEEKESFPVETVFLKNSRSEGFVFFVVEVKEDGASRIFNKMMAPIEIRSELSVLKEGQKTKTYSFDYLDDNKSIVSIQLAGFMEDCIKQKSFANKNELKIEDIQNAQEYQWGFSLQGKKENFAKDIFEGFKSFIYVKTKEGAEIPLGNGRMTIYFPEIRSSKEETVKISDVVVSESYNHSISKQFTTYEIPGILSLKINNDPLIKENNVNIDIIAKTTEQYIIAYTTYLQILKEKHIKFGEHSFDLKSSVDAPILSHIENKLEDFKKHAQVMEFLNVITPIDYNEFDEDDNISIKKLYSTLIEHQSISLNNPNGVFRLDIANICLLLSSHCDDNGKYYIDDFFESSNIKVTSGNGELPFQVPPFSWLEQKGYVMFDNIPYEKIINSYEKYTSIDKRVLLQANLDLLEMIKASDELLMKSLNSKREHVLNVSLSFSQWLMGVNEDSTLVNIHHINELQIKKRMRPLTDEEKSSLLGLTQSDDLMIKAAAYILLDNKDIAEYIVTQMEDEDRNVFTTFPIYNLSKIKLPYNN</sequence>
<dbReference type="Proteomes" id="UP000183040">
    <property type="component" value="Unassembled WGS sequence"/>
</dbReference>
<evidence type="ECO:0000313" key="1">
    <source>
        <dbReference type="EMBL" id="SEA67528.1"/>
    </source>
</evidence>
<dbReference type="AlphaFoldDB" id="A0A1H4D4L9"/>
<gene>
    <name evidence="1" type="ORF">SAMN04487924_110171</name>
</gene>
<reference evidence="1 2" key="1">
    <citation type="submission" date="2016-10" db="EMBL/GenBank/DDBJ databases">
        <authorList>
            <person name="de Groot N.N."/>
        </authorList>
    </citation>
    <scope>NUCLEOTIDE SEQUENCE [LARGE SCALE GENOMIC DNA]</scope>
    <source>
        <strain evidence="1 2">NLAE-zl-G339</strain>
    </source>
</reference>
<evidence type="ECO:0008006" key="3">
    <source>
        <dbReference type="Google" id="ProtNLM"/>
    </source>
</evidence>